<keyword evidence="4" id="KW-1185">Reference proteome</keyword>
<protein>
    <submittedName>
        <fullName evidence="3">Putative RecB family nuclease</fullName>
    </submittedName>
</protein>
<evidence type="ECO:0000259" key="2">
    <source>
        <dbReference type="Pfam" id="PF13482"/>
    </source>
</evidence>
<feature type="domain" description="YprB ribonuclease H-like" evidence="2">
    <location>
        <begin position="374"/>
        <end position="545"/>
    </location>
</feature>
<dbReference type="Pfam" id="PF13482">
    <property type="entry name" value="RNase_H_2"/>
    <property type="match status" value="1"/>
</dbReference>
<evidence type="ECO:0000313" key="3">
    <source>
        <dbReference type="EMBL" id="RKT79413.1"/>
    </source>
</evidence>
<feature type="region of interest" description="Disordered" evidence="1">
    <location>
        <begin position="315"/>
        <end position="337"/>
    </location>
</feature>
<organism evidence="3 4">
    <name type="scientific">Terracoccus luteus</name>
    <dbReference type="NCBI Taxonomy" id="53356"/>
    <lineage>
        <taxon>Bacteria</taxon>
        <taxon>Bacillati</taxon>
        <taxon>Actinomycetota</taxon>
        <taxon>Actinomycetes</taxon>
        <taxon>Micrococcales</taxon>
        <taxon>Intrasporangiaceae</taxon>
        <taxon>Terracoccus</taxon>
    </lineage>
</organism>
<proteinExistence type="predicted"/>
<accession>A0A495Y324</accession>
<dbReference type="AlphaFoldDB" id="A0A495Y324"/>
<comment type="caution">
    <text evidence="3">The sequence shown here is derived from an EMBL/GenBank/DDBJ whole genome shotgun (WGS) entry which is preliminary data.</text>
</comment>
<dbReference type="InterPro" id="IPR038720">
    <property type="entry name" value="YprB_RNase_H-like_dom"/>
</dbReference>
<reference evidence="3 4" key="1">
    <citation type="submission" date="2018-10" db="EMBL/GenBank/DDBJ databases">
        <title>Sequencing the genomes of 1000 actinobacteria strains.</title>
        <authorList>
            <person name="Klenk H.-P."/>
        </authorList>
    </citation>
    <scope>NUCLEOTIDE SEQUENCE [LARGE SCALE GENOMIC DNA]</scope>
    <source>
        <strain evidence="3 4">DSM 44267</strain>
    </source>
</reference>
<dbReference type="EMBL" id="RBXT01000001">
    <property type="protein sequence ID" value="RKT79413.1"/>
    <property type="molecule type" value="Genomic_DNA"/>
</dbReference>
<sequence length="557" mass="61027">MRGEDGTERAQVLLGGYPAKRCARAVHNDFSPNSPPRPAVDAATQTLFDAGNAFETLVNARLGEAAGAVVMSDDDGWDANTEATLAAMHSGVPLIVNGRLPRAGAMVGAPDLLVLMGEGYVPVDVKLHGTRQDSARRAVWVSSLAEPSRRWKQVGLSDATRSMEDDGLQLAHYTRMLQALGLHAGDDYVMGGIIGSSDYSDLGGDPWLVVWYELNAPRKDTFSASTESGRAKRSLLERYDHEFAFRLQVAETARAGDEIVRPFHVTECARCVWEEYCVQVAGPEDASFAIRTGLPTAQQWRYLYDLGLTTVADLATAGDDPPEPWSPRDTQPGGRAQQKYSALVRRARMALSGVAFEPHEDWPQVPSADVEVDFDIEWDLEGRIYLWGLRVRQGQDESTAVFDPVLSYAPLDDDGAADLAQEFATRLGRVISEAEAAGKSVTVFHWSHPERSRTSNHPAVHALLERHALDLHAWYTKHFFPRDGASIKVVAPIFGFRWAVDDAGGAESQVRIEVARGGGEDAAAAIEWLSRYNESDVAAQAAIRDGLRRSRPERDAH</sequence>
<name>A0A495Y324_9MICO</name>
<evidence type="ECO:0000313" key="4">
    <source>
        <dbReference type="Proteomes" id="UP000278440"/>
    </source>
</evidence>
<evidence type="ECO:0000256" key="1">
    <source>
        <dbReference type="SAM" id="MobiDB-lite"/>
    </source>
</evidence>
<gene>
    <name evidence="3" type="ORF">DFJ68_2883</name>
</gene>
<dbReference type="Proteomes" id="UP000278440">
    <property type="component" value="Unassembled WGS sequence"/>
</dbReference>